<keyword evidence="10 12" id="KW-0704">Schiff base</keyword>
<proteinExistence type="inferred from homology"/>
<name>A0ABY7U7K0_9CORY</name>
<protein>
    <recommendedName>
        <fullName evidence="6 12">Transaldolase</fullName>
        <ecNumber evidence="5 12">2.2.1.2</ecNumber>
    </recommendedName>
</protein>
<keyword evidence="9 12" id="KW-0570">Pentose shunt</keyword>
<dbReference type="EMBL" id="CP063189">
    <property type="protein sequence ID" value="WCZ32559.1"/>
    <property type="molecule type" value="Genomic_DNA"/>
</dbReference>
<dbReference type="PANTHER" id="PTHR10683">
    <property type="entry name" value="TRANSALDOLASE"/>
    <property type="match status" value="1"/>
</dbReference>
<evidence type="ECO:0000313" key="14">
    <source>
        <dbReference type="Proteomes" id="UP001220064"/>
    </source>
</evidence>
<dbReference type="InterPro" id="IPR001585">
    <property type="entry name" value="TAL/FSA"/>
</dbReference>
<dbReference type="GO" id="GO:0004801">
    <property type="term" value="F:transaldolase activity"/>
    <property type="evidence" value="ECO:0007669"/>
    <property type="project" value="UniProtKB-EC"/>
</dbReference>
<evidence type="ECO:0000256" key="5">
    <source>
        <dbReference type="ARBA" id="ARBA00013151"/>
    </source>
</evidence>
<dbReference type="PIRSF" id="PIRSF036915">
    <property type="entry name" value="Trnald_Bac_Plnt"/>
    <property type="match status" value="1"/>
</dbReference>
<dbReference type="RefSeq" id="WP_022862031.1">
    <property type="nucleotide sequence ID" value="NZ_ATVG01000001.1"/>
</dbReference>
<dbReference type="Gene3D" id="3.20.20.70">
    <property type="entry name" value="Aldolase class I"/>
    <property type="match status" value="1"/>
</dbReference>
<keyword evidence="14" id="KW-1185">Reference proteome</keyword>
<evidence type="ECO:0000256" key="7">
    <source>
        <dbReference type="ARBA" id="ARBA00022490"/>
    </source>
</evidence>
<evidence type="ECO:0000256" key="2">
    <source>
        <dbReference type="ARBA" id="ARBA00004496"/>
    </source>
</evidence>
<comment type="function">
    <text evidence="1 12">Transaldolase is important for the balance of metabolites in the pentose-phosphate pathway.</text>
</comment>
<evidence type="ECO:0000256" key="4">
    <source>
        <dbReference type="ARBA" id="ARBA00008426"/>
    </source>
</evidence>
<dbReference type="Proteomes" id="UP001220064">
    <property type="component" value="Chromosome"/>
</dbReference>
<dbReference type="NCBIfam" id="TIGR00876">
    <property type="entry name" value="tal_mycobact"/>
    <property type="match status" value="1"/>
</dbReference>
<dbReference type="InterPro" id="IPR018225">
    <property type="entry name" value="Transaldolase_AS"/>
</dbReference>
<dbReference type="Pfam" id="PF00923">
    <property type="entry name" value="TAL_FSA"/>
    <property type="match status" value="1"/>
</dbReference>
<dbReference type="PROSITE" id="PS01054">
    <property type="entry name" value="TRANSALDOLASE_1"/>
    <property type="match status" value="1"/>
</dbReference>
<keyword evidence="8 12" id="KW-0808">Transferase</keyword>
<dbReference type="EC" id="2.2.1.2" evidence="5 12"/>
<evidence type="ECO:0000256" key="10">
    <source>
        <dbReference type="ARBA" id="ARBA00023270"/>
    </source>
</evidence>
<keyword evidence="7 12" id="KW-0963">Cytoplasm</keyword>
<dbReference type="CDD" id="cd00955">
    <property type="entry name" value="Transaldolase_like"/>
    <property type="match status" value="1"/>
</dbReference>
<dbReference type="InterPro" id="IPR004732">
    <property type="entry name" value="Transaldolase_2"/>
</dbReference>
<evidence type="ECO:0000256" key="12">
    <source>
        <dbReference type="HAMAP-Rule" id="MF_00493"/>
    </source>
</evidence>
<evidence type="ECO:0000256" key="11">
    <source>
        <dbReference type="ARBA" id="ARBA00048810"/>
    </source>
</evidence>
<dbReference type="PANTHER" id="PTHR10683:SF31">
    <property type="entry name" value="TRANSALDOLASE"/>
    <property type="match status" value="1"/>
</dbReference>
<evidence type="ECO:0000256" key="3">
    <source>
        <dbReference type="ARBA" id="ARBA00004857"/>
    </source>
</evidence>
<gene>
    <name evidence="12 13" type="primary">tal</name>
    <name evidence="13" type="ORF">CMASS_05590</name>
</gene>
<dbReference type="NCBIfam" id="NF002881">
    <property type="entry name" value="PRK03343.1"/>
    <property type="match status" value="1"/>
</dbReference>
<dbReference type="InterPro" id="IPR013785">
    <property type="entry name" value="Aldolase_TIM"/>
</dbReference>
<reference evidence="13 14" key="1">
    <citation type="submission" date="2020-10" db="EMBL/GenBank/DDBJ databases">
        <title>Complete genome sequence of Corynebacterium massiliense DSM 45435, type strain of Corynebacterium massiliense.</title>
        <authorList>
            <person name="Busche T."/>
            <person name="Kalinowski J."/>
            <person name="Ruckert C."/>
        </authorList>
    </citation>
    <scope>NUCLEOTIDE SEQUENCE [LARGE SCALE GENOMIC DNA]</scope>
    <source>
        <strain evidence="13 14">DSM 45435</strain>
    </source>
</reference>
<comment type="catalytic activity">
    <reaction evidence="11 12">
        <text>D-sedoheptulose 7-phosphate + D-glyceraldehyde 3-phosphate = D-erythrose 4-phosphate + beta-D-fructose 6-phosphate</text>
        <dbReference type="Rhea" id="RHEA:17053"/>
        <dbReference type="ChEBI" id="CHEBI:16897"/>
        <dbReference type="ChEBI" id="CHEBI:57483"/>
        <dbReference type="ChEBI" id="CHEBI:57634"/>
        <dbReference type="ChEBI" id="CHEBI:59776"/>
        <dbReference type="EC" id="2.2.1.2"/>
    </reaction>
</comment>
<dbReference type="SUPFAM" id="SSF51569">
    <property type="entry name" value="Aldolase"/>
    <property type="match status" value="1"/>
</dbReference>
<evidence type="ECO:0000256" key="6">
    <source>
        <dbReference type="ARBA" id="ARBA00018292"/>
    </source>
</evidence>
<sequence length="360" mass="38799">MNNIDKLAELGTSTWLDDLSRQRLTSGNLKEVIDSKSIVGVTTNPAIFAKAMSEGDAYDADIADLKAAAATVDDAVYSLAVQDVREACDVFADIYAQSGGRDGRVSIEVDPRVSADYEATISQARELWGKVERPNLMIKIPATDESLPAVTDALAEGISVNVTLIFSVERYRQVIDAFKKGVQKAADNGRDVSRIHSVASFFVSRLDTEVDKRLDAIGTPEALELKGTAGVANAQRAYAVYRAEFAEATDLPAGTNPQRPLWASTGVKNPEYPATKYVTELAGPDTVNTMPEGTIDAVLAADDLHGDTLSESGEKAEEAFRKLAEVGIDFADVFAVLEQEGVDKFVTAWSDLLQSMAKRL</sequence>
<dbReference type="HAMAP" id="MF_00493">
    <property type="entry name" value="Transaldolase_2"/>
    <property type="match status" value="1"/>
</dbReference>
<comment type="similarity">
    <text evidence="4 12">Belongs to the transaldolase family. Type 2 subfamily.</text>
</comment>
<evidence type="ECO:0000256" key="1">
    <source>
        <dbReference type="ARBA" id="ARBA00003518"/>
    </source>
</evidence>
<comment type="subcellular location">
    <subcellularLocation>
        <location evidence="2 12">Cytoplasm</location>
    </subcellularLocation>
</comment>
<feature type="active site" description="Schiff-base intermediate with substrate" evidence="12">
    <location>
        <position position="139"/>
    </location>
</feature>
<evidence type="ECO:0000256" key="8">
    <source>
        <dbReference type="ARBA" id="ARBA00022679"/>
    </source>
</evidence>
<evidence type="ECO:0000313" key="13">
    <source>
        <dbReference type="EMBL" id="WCZ32559.1"/>
    </source>
</evidence>
<organism evidence="13 14">
    <name type="scientific">Corynebacterium massiliense DSM 45435</name>
    <dbReference type="NCBI Taxonomy" id="1121364"/>
    <lineage>
        <taxon>Bacteria</taxon>
        <taxon>Bacillati</taxon>
        <taxon>Actinomycetota</taxon>
        <taxon>Actinomycetes</taxon>
        <taxon>Mycobacteriales</taxon>
        <taxon>Corynebacteriaceae</taxon>
        <taxon>Corynebacterium</taxon>
    </lineage>
</organism>
<accession>A0ABY7U7K0</accession>
<evidence type="ECO:0000256" key="9">
    <source>
        <dbReference type="ARBA" id="ARBA00023126"/>
    </source>
</evidence>
<comment type="pathway">
    <text evidence="3 12">Carbohydrate degradation; pentose phosphate pathway; D-glyceraldehyde 3-phosphate and beta-D-fructose 6-phosphate from D-ribose 5-phosphate and D-xylulose 5-phosphate (non-oxidative stage): step 2/3.</text>
</comment>